<dbReference type="Pfam" id="PF18893">
    <property type="entry name" value="DUF5652"/>
    <property type="match status" value="1"/>
</dbReference>
<feature type="non-terminal residue" evidence="3">
    <location>
        <position position="1"/>
    </location>
</feature>
<dbReference type="EMBL" id="LCHM01000023">
    <property type="protein sequence ID" value="KKT37579.1"/>
    <property type="molecule type" value="Genomic_DNA"/>
</dbReference>
<evidence type="ECO:0000259" key="2">
    <source>
        <dbReference type="Pfam" id="PF18893"/>
    </source>
</evidence>
<keyword evidence="1" id="KW-0812">Transmembrane</keyword>
<evidence type="ECO:0000313" key="4">
    <source>
        <dbReference type="Proteomes" id="UP000034617"/>
    </source>
</evidence>
<dbReference type="AlphaFoldDB" id="A0A0G1JQ25"/>
<keyword evidence="1" id="KW-0472">Membrane</keyword>
<proteinExistence type="predicted"/>
<feature type="transmembrane region" description="Helical" evidence="1">
    <location>
        <begin position="23"/>
        <end position="50"/>
    </location>
</feature>
<dbReference type="InterPro" id="IPR043712">
    <property type="entry name" value="DUF5652"/>
</dbReference>
<evidence type="ECO:0000256" key="1">
    <source>
        <dbReference type="SAM" id="Phobius"/>
    </source>
</evidence>
<keyword evidence="1" id="KW-1133">Transmembrane helix</keyword>
<accession>A0A0G1JQ25</accession>
<sequence>LLVWSLVWKGTALWHAARRNDRVWFAMLLIINTVGILEIVYLLFVVRLFACSARLPARKYVSKRKRK</sequence>
<gene>
    <name evidence="3" type="ORF">UW22_C0023G0009</name>
</gene>
<feature type="domain" description="DUF5652" evidence="2">
    <location>
        <begin position="1"/>
        <end position="46"/>
    </location>
</feature>
<name>A0A0G1JQ25_9BACT</name>
<comment type="caution">
    <text evidence="3">The sequence shown here is derived from an EMBL/GenBank/DDBJ whole genome shotgun (WGS) entry which is preliminary data.</text>
</comment>
<dbReference type="Proteomes" id="UP000034617">
    <property type="component" value="Unassembled WGS sequence"/>
</dbReference>
<evidence type="ECO:0000313" key="3">
    <source>
        <dbReference type="EMBL" id="KKT37579.1"/>
    </source>
</evidence>
<organism evidence="3 4">
    <name type="scientific">Candidatus Gottesmanbacteria bacterium GW2011_GWB1_44_11c</name>
    <dbReference type="NCBI Taxonomy" id="1618447"/>
    <lineage>
        <taxon>Bacteria</taxon>
        <taxon>Candidatus Gottesmaniibacteriota</taxon>
    </lineage>
</organism>
<reference evidence="3 4" key="1">
    <citation type="journal article" date="2015" name="Nature">
        <title>rRNA introns, odd ribosomes, and small enigmatic genomes across a large radiation of phyla.</title>
        <authorList>
            <person name="Brown C.T."/>
            <person name="Hug L.A."/>
            <person name="Thomas B.C."/>
            <person name="Sharon I."/>
            <person name="Castelle C.J."/>
            <person name="Singh A."/>
            <person name="Wilkins M.J."/>
            <person name="Williams K.H."/>
            <person name="Banfield J.F."/>
        </authorList>
    </citation>
    <scope>NUCLEOTIDE SEQUENCE [LARGE SCALE GENOMIC DNA]</scope>
</reference>
<protein>
    <recommendedName>
        <fullName evidence="2">DUF5652 domain-containing protein</fullName>
    </recommendedName>
</protein>